<proteinExistence type="predicted"/>
<protein>
    <submittedName>
        <fullName evidence="1">Uncharacterized protein</fullName>
    </submittedName>
</protein>
<accession>A0A9W7XJ74</accession>
<dbReference type="AlphaFoldDB" id="A0A9W7XJ74"/>
<dbReference type="Proteomes" id="UP001145021">
    <property type="component" value="Unassembled WGS sequence"/>
</dbReference>
<evidence type="ECO:0000313" key="1">
    <source>
        <dbReference type="EMBL" id="KAJ1644300.1"/>
    </source>
</evidence>
<dbReference type="EMBL" id="JANBOH010000176">
    <property type="protein sequence ID" value="KAJ1644300.1"/>
    <property type="molecule type" value="Genomic_DNA"/>
</dbReference>
<name>A0A9W7XJ74_9FUNG</name>
<gene>
    <name evidence="1" type="ORF">LPJ64_003999</name>
</gene>
<keyword evidence="2" id="KW-1185">Reference proteome</keyword>
<reference evidence="1" key="1">
    <citation type="submission" date="2022-07" db="EMBL/GenBank/DDBJ databases">
        <title>Phylogenomic reconstructions and comparative analyses of Kickxellomycotina fungi.</title>
        <authorList>
            <person name="Reynolds N.K."/>
            <person name="Stajich J.E."/>
            <person name="Barry K."/>
            <person name="Grigoriev I.V."/>
            <person name="Crous P."/>
            <person name="Smith M.E."/>
        </authorList>
    </citation>
    <scope>NUCLEOTIDE SEQUENCE</scope>
    <source>
        <strain evidence="1">NBRC 105413</strain>
    </source>
</reference>
<comment type="caution">
    <text evidence="1">The sequence shown here is derived from an EMBL/GenBank/DDBJ whole genome shotgun (WGS) entry which is preliminary data.</text>
</comment>
<organism evidence="1 2">
    <name type="scientific">Coemansia asiatica</name>
    <dbReference type="NCBI Taxonomy" id="1052880"/>
    <lineage>
        <taxon>Eukaryota</taxon>
        <taxon>Fungi</taxon>
        <taxon>Fungi incertae sedis</taxon>
        <taxon>Zoopagomycota</taxon>
        <taxon>Kickxellomycotina</taxon>
        <taxon>Kickxellomycetes</taxon>
        <taxon>Kickxellales</taxon>
        <taxon>Kickxellaceae</taxon>
        <taxon>Coemansia</taxon>
    </lineage>
</organism>
<evidence type="ECO:0000313" key="2">
    <source>
        <dbReference type="Proteomes" id="UP001145021"/>
    </source>
</evidence>
<sequence>MSAMAVCIHDLTSWSWQSQLNLLAVCRQWREIAQPHVFGTCFIKLREEYNYDSDDVSDSDSDQNYVFMDTNIDRIVANGDFQWTKTMHIVLLWPFNPLAYISEIINKLETKNADWSSVAKLTIWLTSSTFDKDTEMPKNEPIDNAVKEAAHVSLLSQVHAGSLKSIVLSNLSSDFTWRYFIGDGADGKNDITFHQLETLSLSYAGQLNSKYRVNSTDHCCLHFPRLKNLAIQNFSEHCEILHAKTYLQKMQSISIAGAFSAIRALAKMDIVSVDSLIISITTINDHDYSDGFYEATNRLFGKQLISYWSKLATCPSNHLLDPRLTSWHNLSELNCHDSIEFNSLVELVSRLPRTRKLRFAQITFANEPLDIVKESVFSKELVDPLDTRLEDLYLFINTDVYPMALAAVKYLVVRTPLLKQVYLPQDVHLAMEKFVKRAQFEYRHLSKVKIGHAFSPLPPLK</sequence>